<dbReference type="AlphaFoldDB" id="A0A562VE45"/>
<evidence type="ECO:0000313" key="2">
    <source>
        <dbReference type="Proteomes" id="UP000321617"/>
    </source>
</evidence>
<name>A0A562VE45_9ACTN</name>
<organism evidence="1 2">
    <name type="scientific">Stackebrandtia albiflava</name>
    <dbReference type="NCBI Taxonomy" id="406432"/>
    <lineage>
        <taxon>Bacteria</taxon>
        <taxon>Bacillati</taxon>
        <taxon>Actinomycetota</taxon>
        <taxon>Actinomycetes</taxon>
        <taxon>Glycomycetales</taxon>
        <taxon>Glycomycetaceae</taxon>
        <taxon>Stackebrandtia</taxon>
    </lineage>
</organism>
<protein>
    <submittedName>
        <fullName evidence="1">Uncharacterized protein</fullName>
    </submittedName>
</protein>
<dbReference type="EMBL" id="VLLL01000005">
    <property type="protein sequence ID" value="TWJ16091.1"/>
    <property type="molecule type" value="Genomic_DNA"/>
</dbReference>
<dbReference type="Proteomes" id="UP000321617">
    <property type="component" value="Unassembled WGS sequence"/>
</dbReference>
<dbReference type="RefSeq" id="WP_147135903.1">
    <property type="nucleotide sequence ID" value="NZ_BAABIJ010000001.1"/>
</dbReference>
<gene>
    <name evidence="1" type="ORF">LX16_1813</name>
</gene>
<proteinExistence type="predicted"/>
<accession>A0A562VE45</accession>
<reference evidence="1 2" key="1">
    <citation type="journal article" date="2013" name="Stand. Genomic Sci.">
        <title>Genomic Encyclopedia of Type Strains, Phase I: The one thousand microbial genomes (KMG-I) project.</title>
        <authorList>
            <person name="Kyrpides N.C."/>
            <person name="Woyke T."/>
            <person name="Eisen J.A."/>
            <person name="Garrity G."/>
            <person name="Lilburn T.G."/>
            <person name="Beck B.J."/>
            <person name="Whitman W.B."/>
            <person name="Hugenholtz P."/>
            <person name="Klenk H.P."/>
        </authorList>
    </citation>
    <scope>NUCLEOTIDE SEQUENCE [LARGE SCALE GENOMIC DNA]</scope>
    <source>
        <strain evidence="1 2">DSM 45044</strain>
    </source>
</reference>
<comment type="caution">
    <text evidence="1">The sequence shown here is derived from an EMBL/GenBank/DDBJ whole genome shotgun (WGS) entry which is preliminary data.</text>
</comment>
<sequence>MTSRLRTLADAVLDRMVTGGRAQAGADCWKAPCRLRTGRCEQTCCRNGDGTVTCDNDCVC</sequence>
<keyword evidence="2" id="KW-1185">Reference proteome</keyword>
<evidence type="ECO:0000313" key="1">
    <source>
        <dbReference type="EMBL" id="TWJ16091.1"/>
    </source>
</evidence>